<dbReference type="Pfam" id="PF17820">
    <property type="entry name" value="PDZ_6"/>
    <property type="match status" value="1"/>
</dbReference>
<feature type="domain" description="PDZ" evidence="12">
    <location>
        <begin position="142"/>
        <end position="172"/>
    </location>
</feature>
<dbReference type="Gene3D" id="2.30.42.10">
    <property type="match status" value="1"/>
</dbReference>
<comment type="similarity">
    <text evidence="3">Belongs to the peptidase M50B family.</text>
</comment>
<dbReference type="GO" id="GO:0008237">
    <property type="term" value="F:metallopeptidase activity"/>
    <property type="evidence" value="ECO:0007669"/>
    <property type="project" value="UniProtKB-KW"/>
</dbReference>
<dbReference type="SMART" id="SM00228">
    <property type="entry name" value="PDZ"/>
    <property type="match status" value="1"/>
</dbReference>
<dbReference type="InterPro" id="IPR036034">
    <property type="entry name" value="PDZ_sf"/>
</dbReference>
<evidence type="ECO:0000256" key="3">
    <source>
        <dbReference type="ARBA" id="ARBA00007931"/>
    </source>
</evidence>
<protein>
    <submittedName>
        <fullName evidence="13">RIP metalloprotease RseP</fullName>
    </submittedName>
</protein>
<dbReference type="PANTHER" id="PTHR42837:SF2">
    <property type="entry name" value="MEMBRANE METALLOPROTEASE ARASP2, CHLOROPLASTIC-RELATED"/>
    <property type="match status" value="1"/>
</dbReference>
<keyword evidence="5 11" id="KW-0812">Transmembrane</keyword>
<dbReference type="CDD" id="cd23081">
    <property type="entry name" value="cpPDZ_EcRseP-like"/>
    <property type="match status" value="1"/>
</dbReference>
<dbReference type="InterPro" id="IPR008915">
    <property type="entry name" value="Peptidase_M50"/>
</dbReference>
<feature type="transmembrane region" description="Helical" evidence="11">
    <location>
        <begin position="6"/>
        <end position="24"/>
    </location>
</feature>
<dbReference type="Proteomes" id="UP001501310">
    <property type="component" value="Unassembled WGS sequence"/>
</dbReference>
<dbReference type="InterPro" id="IPR041489">
    <property type="entry name" value="PDZ_6"/>
</dbReference>
<dbReference type="Pfam" id="PF02163">
    <property type="entry name" value="Peptidase_M50"/>
    <property type="match status" value="1"/>
</dbReference>
<proteinExistence type="inferred from homology"/>
<evidence type="ECO:0000259" key="12">
    <source>
        <dbReference type="PROSITE" id="PS50106"/>
    </source>
</evidence>
<name>A0ABP7SAN2_9SPHN</name>
<dbReference type="InterPro" id="IPR004387">
    <property type="entry name" value="Pept_M50_Zn"/>
</dbReference>
<dbReference type="RefSeq" id="WP_344710630.1">
    <property type="nucleotide sequence ID" value="NZ_BAAAZD010000002.1"/>
</dbReference>
<keyword evidence="8 11" id="KW-1133">Transmembrane helix</keyword>
<accession>A0ABP7SAN2</accession>
<evidence type="ECO:0000256" key="7">
    <source>
        <dbReference type="ARBA" id="ARBA00022833"/>
    </source>
</evidence>
<comment type="caution">
    <text evidence="13">The sequence shown here is derived from an EMBL/GenBank/DDBJ whole genome shotgun (WGS) entry which is preliminary data.</text>
</comment>
<evidence type="ECO:0000256" key="5">
    <source>
        <dbReference type="ARBA" id="ARBA00022692"/>
    </source>
</evidence>
<dbReference type="InterPro" id="IPR001478">
    <property type="entry name" value="PDZ"/>
</dbReference>
<dbReference type="SUPFAM" id="SSF50156">
    <property type="entry name" value="PDZ domain-like"/>
    <property type="match status" value="1"/>
</dbReference>
<keyword evidence="6" id="KW-0378">Hydrolase</keyword>
<evidence type="ECO:0000256" key="9">
    <source>
        <dbReference type="ARBA" id="ARBA00023049"/>
    </source>
</evidence>
<evidence type="ECO:0000256" key="4">
    <source>
        <dbReference type="ARBA" id="ARBA00022670"/>
    </source>
</evidence>
<dbReference type="EMBL" id="BAAAZD010000002">
    <property type="protein sequence ID" value="GAA4009161.1"/>
    <property type="molecule type" value="Genomic_DNA"/>
</dbReference>
<gene>
    <name evidence="13" type="primary">rseP</name>
    <name evidence="13" type="ORF">GCM10022211_23940</name>
</gene>
<evidence type="ECO:0000256" key="8">
    <source>
        <dbReference type="ARBA" id="ARBA00022989"/>
    </source>
</evidence>
<feature type="transmembrane region" description="Helical" evidence="11">
    <location>
        <begin position="341"/>
        <end position="359"/>
    </location>
</feature>
<keyword evidence="10 11" id="KW-0472">Membrane</keyword>
<feature type="transmembrane region" description="Helical" evidence="11">
    <location>
        <begin position="109"/>
        <end position="133"/>
    </location>
</feature>
<evidence type="ECO:0000256" key="2">
    <source>
        <dbReference type="ARBA" id="ARBA00004141"/>
    </source>
</evidence>
<reference evidence="14" key="1">
    <citation type="journal article" date="2019" name="Int. J. Syst. Evol. Microbiol.">
        <title>The Global Catalogue of Microorganisms (GCM) 10K type strain sequencing project: providing services to taxonomists for standard genome sequencing and annotation.</title>
        <authorList>
            <consortium name="The Broad Institute Genomics Platform"/>
            <consortium name="The Broad Institute Genome Sequencing Center for Infectious Disease"/>
            <person name="Wu L."/>
            <person name="Ma J."/>
        </authorList>
    </citation>
    <scope>NUCLEOTIDE SEQUENCE [LARGE SCALE GENOMIC DNA]</scope>
    <source>
        <strain evidence="14">JCM 16603</strain>
    </source>
</reference>
<evidence type="ECO:0000313" key="13">
    <source>
        <dbReference type="EMBL" id="GAA4009161.1"/>
    </source>
</evidence>
<evidence type="ECO:0000256" key="10">
    <source>
        <dbReference type="ARBA" id="ARBA00023136"/>
    </source>
</evidence>
<evidence type="ECO:0000256" key="6">
    <source>
        <dbReference type="ARBA" id="ARBA00022801"/>
    </source>
</evidence>
<comment type="subcellular location">
    <subcellularLocation>
        <location evidence="2">Membrane</location>
        <topology evidence="2">Multi-pass membrane protein</topology>
    </subcellularLocation>
</comment>
<keyword evidence="14" id="KW-1185">Reference proteome</keyword>
<evidence type="ECO:0000256" key="11">
    <source>
        <dbReference type="SAM" id="Phobius"/>
    </source>
</evidence>
<dbReference type="CDD" id="cd06163">
    <property type="entry name" value="S2P-M50_PDZ_RseP-like"/>
    <property type="match status" value="1"/>
</dbReference>
<evidence type="ECO:0000256" key="1">
    <source>
        <dbReference type="ARBA" id="ARBA00001947"/>
    </source>
</evidence>
<organism evidence="13 14">
    <name type="scientific">Sphingomonas humi</name>
    <dbReference type="NCBI Taxonomy" id="335630"/>
    <lineage>
        <taxon>Bacteria</taxon>
        <taxon>Pseudomonadati</taxon>
        <taxon>Pseudomonadota</taxon>
        <taxon>Alphaproteobacteria</taxon>
        <taxon>Sphingomonadales</taxon>
        <taxon>Sphingomonadaceae</taxon>
        <taxon>Sphingomonas</taxon>
    </lineage>
</organism>
<keyword evidence="9 13" id="KW-0482">Metalloprotease</keyword>
<sequence>MLETPPIWFIAIAFFAAIGPLVFIHEFGHYIVGRWFGIGADTFSIGFGKEVAGWTDKRGTRWKVGWLPLGGYVRFTGDMNPASMGQNLDQLSPELRARSFHAKPVWQRALVVFAGPAANFLLAILIFAAFIAANGAPRTPAVVAVVLPGSPAASAGLIKGDRVVGIDGKEISRFDDLADYSRLRPGEEVTLKVERAGQLFTAATRLSEVIEKDRFGQTYRIGRLGIGTGERVFETVPVLQLIPEATRITWSTIENTAVGLWQIITGRRPLQELGGPIKMAQVAGQVASIGWFEFIQLIAFFSINLGFINLLPVPMLDGGHLALYAVEATRRRPLGDQAQEWLFRGGFAALITLMLVATINDLGSVGLWQTLGRLLG</sequence>
<evidence type="ECO:0000313" key="14">
    <source>
        <dbReference type="Proteomes" id="UP001501310"/>
    </source>
</evidence>
<keyword evidence="7" id="KW-0862">Zinc</keyword>
<comment type="cofactor">
    <cofactor evidence="1">
        <name>Zn(2+)</name>
        <dbReference type="ChEBI" id="CHEBI:29105"/>
    </cofactor>
</comment>
<keyword evidence="4" id="KW-0645">Protease</keyword>
<dbReference type="PANTHER" id="PTHR42837">
    <property type="entry name" value="REGULATOR OF SIGMA-E PROTEASE RSEP"/>
    <property type="match status" value="1"/>
</dbReference>
<dbReference type="PROSITE" id="PS50106">
    <property type="entry name" value="PDZ"/>
    <property type="match status" value="1"/>
</dbReference>